<dbReference type="CDD" id="cd02022">
    <property type="entry name" value="DPCK"/>
    <property type="match status" value="1"/>
</dbReference>
<dbReference type="RefSeq" id="WP_078486090.1">
    <property type="nucleotide sequence ID" value="NZ_MPRJ01000013.1"/>
</dbReference>
<dbReference type="PANTHER" id="PTHR10695">
    <property type="entry name" value="DEPHOSPHO-COA KINASE-RELATED"/>
    <property type="match status" value="1"/>
</dbReference>
<name>A0A1T2KWT2_9GAMM</name>
<dbReference type="Gene3D" id="3.40.50.300">
    <property type="entry name" value="P-loop containing nucleotide triphosphate hydrolases"/>
    <property type="match status" value="1"/>
</dbReference>
<dbReference type="OrthoDB" id="9812943at2"/>
<dbReference type="GO" id="GO:0005524">
    <property type="term" value="F:ATP binding"/>
    <property type="evidence" value="ECO:0007669"/>
    <property type="project" value="UniProtKB-UniRule"/>
</dbReference>
<dbReference type="GO" id="GO:0005737">
    <property type="term" value="C:cytoplasm"/>
    <property type="evidence" value="ECO:0007669"/>
    <property type="project" value="UniProtKB-SubCell"/>
</dbReference>
<comment type="caution">
    <text evidence="7">The sequence shown here is derived from an EMBL/GenBank/DDBJ whole genome shotgun (WGS) entry which is preliminary data.</text>
</comment>
<keyword evidence="4 5" id="KW-0173">Coenzyme A biosynthesis</keyword>
<dbReference type="GO" id="GO:0004140">
    <property type="term" value="F:dephospho-CoA kinase activity"/>
    <property type="evidence" value="ECO:0007669"/>
    <property type="project" value="UniProtKB-UniRule"/>
</dbReference>
<comment type="subcellular location">
    <subcellularLocation>
        <location evidence="5">Cytoplasm</location>
    </subcellularLocation>
</comment>
<dbReference type="Proteomes" id="UP000190896">
    <property type="component" value="Unassembled WGS sequence"/>
</dbReference>
<evidence type="ECO:0000313" key="7">
    <source>
        <dbReference type="EMBL" id="OOZ37303.1"/>
    </source>
</evidence>
<dbReference type="EC" id="2.7.1.24" evidence="5 6"/>
<dbReference type="NCBIfam" id="TIGR00152">
    <property type="entry name" value="dephospho-CoA kinase"/>
    <property type="match status" value="1"/>
</dbReference>
<comment type="catalytic activity">
    <reaction evidence="5">
        <text>3'-dephospho-CoA + ATP = ADP + CoA + H(+)</text>
        <dbReference type="Rhea" id="RHEA:18245"/>
        <dbReference type="ChEBI" id="CHEBI:15378"/>
        <dbReference type="ChEBI" id="CHEBI:30616"/>
        <dbReference type="ChEBI" id="CHEBI:57287"/>
        <dbReference type="ChEBI" id="CHEBI:57328"/>
        <dbReference type="ChEBI" id="CHEBI:456216"/>
        <dbReference type="EC" id="2.7.1.24"/>
    </reaction>
</comment>
<keyword evidence="2 5" id="KW-0547">Nucleotide-binding</keyword>
<evidence type="ECO:0000256" key="6">
    <source>
        <dbReference type="NCBIfam" id="TIGR00152"/>
    </source>
</evidence>
<dbReference type="EMBL" id="MPRJ01000013">
    <property type="protein sequence ID" value="OOZ37303.1"/>
    <property type="molecule type" value="Genomic_DNA"/>
</dbReference>
<protein>
    <recommendedName>
        <fullName evidence="5 6">Dephospho-CoA kinase</fullName>
        <ecNumber evidence="5 6">2.7.1.24</ecNumber>
    </recommendedName>
    <alternativeName>
        <fullName evidence="5">Dephosphocoenzyme A kinase</fullName>
    </alternativeName>
</protein>
<evidence type="ECO:0000256" key="2">
    <source>
        <dbReference type="ARBA" id="ARBA00022741"/>
    </source>
</evidence>
<dbReference type="GO" id="GO:0015937">
    <property type="term" value="P:coenzyme A biosynthetic process"/>
    <property type="evidence" value="ECO:0007669"/>
    <property type="project" value="UniProtKB-UniRule"/>
</dbReference>
<evidence type="ECO:0000256" key="5">
    <source>
        <dbReference type="HAMAP-Rule" id="MF_00376"/>
    </source>
</evidence>
<keyword evidence="5" id="KW-0808">Transferase</keyword>
<keyword evidence="5" id="KW-0963">Cytoplasm</keyword>
<evidence type="ECO:0000256" key="1">
    <source>
        <dbReference type="ARBA" id="ARBA00009018"/>
    </source>
</evidence>
<dbReference type="HAMAP" id="MF_00376">
    <property type="entry name" value="Dephospho_CoA_kinase"/>
    <property type="match status" value="1"/>
</dbReference>
<reference evidence="7 8" key="1">
    <citation type="submission" date="2016-11" db="EMBL/GenBank/DDBJ databases">
        <title>Mixed transmission modes and dynamic genome evolution in an obligate animal-bacterial symbiosis.</title>
        <authorList>
            <person name="Russell S.L."/>
            <person name="Corbett-Detig R.B."/>
            <person name="Cavanaugh C.M."/>
        </authorList>
    </citation>
    <scope>NUCLEOTIDE SEQUENCE [LARGE SCALE GENOMIC DNA]</scope>
    <source>
        <strain evidence="7">Se-Cadez</strain>
    </source>
</reference>
<comment type="function">
    <text evidence="5">Catalyzes the phosphorylation of the 3'-hydroxyl group of dephosphocoenzyme A to form coenzyme A.</text>
</comment>
<keyword evidence="5 7" id="KW-0418">Kinase</keyword>
<comment type="similarity">
    <text evidence="1 5">Belongs to the CoaE family.</text>
</comment>
<keyword evidence="8" id="KW-1185">Reference proteome</keyword>
<keyword evidence="3 5" id="KW-0067">ATP-binding</keyword>
<comment type="pathway">
    <text evidence="5">Cofactor biosynthesis; coenzyme A biosynthesis; CoA from (R)-pantothenate: step 5/5.</text>
</comment>
<evidence type="ECO:0000256" key="3">
    <source>
        <dbReference type="ARBA" id="ARBA00022840"/>
    </source>
</evidence>
<proteinExistence type="inferred from homology"/>
<dbReference type="AlphaFoldDB" id="A0A1T2KWT2"/>
<dbReference type="SUPFAM" id="SSF52540">
    <property type="entry name" value="P-loop containing nucleoside triphosphate hydrolases"/>
    <property type="match status" value="1"/>
</dbReference>
<dbReference type="UniPathway" id="UPA00241">
    <property type="reaction ID" value="UER00356"/>
</dbReference>
<organism evidence="7 8">
    <name type="scientific">Solemya velesiana gill symbiont</name>
    <dbReference type="NCBI Taxonomy" id="1918948"/>
    <lineage>
        <taxon>Bacteria</taxon>
        <taxon>Pseudomonadati</taxon>
        <taxon>Pseudomonadota</taxon>
        <taxon>Gammaproteobacteria</taxon>
        <taxon>sulfur-oxidizing symbionts</taxon>
    </lineage>
</organism>
<dbReference type="InterPro" id="IPR027417">
    <property type="entry name" value="P-loop_NTPase"/>
</dbReference>
<gene>
    <name evidence="5" type="primary">coaE</name>
    <name evidence="7" type="ORF">BOW51_03265</name>
</gene>
<evidence type="ECO:0000256" key="4">
    <source>
        <dbReference type="ARBA" id="ARBA00022993"/>
    </source>
</evidence>
<feature type="binding site" evidence="5">
    <location>
        <begin position="11"/>
        <end position="16"/>
    </location>
    <ligand>
        <name>ATP</name>
        <dbReference type="ChEBI" id="CHEBI:30616"/>
    </ligand>
</feature>
<accession>A0A1T2KWT2</accession>
<dbReference type="PANTHER" id="PTHR10695:SF46">
    <property type="entry name" value="BIFUNCTIONAL COENZYME A SYNTHASE-RELATED"/>
    <property type="match status" value="1"/>
</dbReference>
<dbReference type="InterPro" id="IPR001977">
    <property type="entry name" value="Depp_CoAkinase"/>
</dbReference>
<evidence type="ECO:0000313" key="8">
    <source>
        <dbReference type="Proteomes" id="UP000190896"/>
    </source>
</evidence>
<dbReference type="PROSITE" id="PS51219">
    <property type="entry name" value="DPCK"/>
    <property type="match status" value="1"/>
</dbReference>
<dbReference type="Pfam" id="PF01121">
    <property type="entry name" value="CoaE"/>
    <property type="match status" value="1"/>
</dbReference>
<sequence>MFTVGLTGGIGSGKSAVSGLFSELGVPVTDADEVAREVVEPGQPVLATLEKRFGPQILDVEGRLQRKVLRELVFNDERARKDLEAILHPLIRQRIRQHLANVEYPYAILSIPLLVETGQSSQVDQVLVVDCPVDLQIRRICQRDGITTEQAQAILAAQASREERLKAADDIIENTGEIGRLKPKVLSLHHRYLELAEQPSQP</sequence>